<evidence type="ECO:0000313" key="3">
    <source>
        <dbReference type="EMBL" id="CAF0715646.1"/>
    </source>
</evidence>
<accession>A0A813MDH2</accession>
<name>A0A813MDH2_9BILA</name>
<dbReference type="PRINTS" id="PR00068">
    <property type="entry name" value="CUZNDISMTASE"/>
</dbReference>
<feature type="signal peptide" evidence="1">
    <location>
        <begin position="1"/>
        <end position="17"/>
    </location>
</feature>
<dbReference type="InterPro" id="IPR011051">
    <property type="entry name" value="RmlC_Cupin_sf"/>
</dbReference>
<feature type="chain" id="PRO_5032798022" description="Superoxide dismutase copper/zinc binding domain-containing protein" evidence="1">
    <location>
        <begin position="18"/>
        <end position="800"/>
    </location>
</feature>
<evidence type="ECO:0000256" key="1">
    <source>
        <dbReference type="SAM" id="SignalP"/>
    </source>
</evidence>
<dbReference type="Proteomes" id="UP000663879">
    <property type="component" value="Unassembled WGS sequence"/>
</dbReference>
<proteinExistence type="predicted"/>
<dbReference type="CDD" id="cd00305">
    <property type="entry name" value="Cu-Zn_Superoxide_Dismutase"/>
    <property type="match status" value="1"/>
</dbReference>
<dbReference type="OrthoDB" id="2015551at2759"/>
<dbReference type="AlphaFoldDB" id="A0A813MDH2"/>
<dbReference type="InterPro" id="IPR036423">
    <property type="entry name" value="SOD-like_Cu/Zn_dom_sf"/>
</dbReference>
<keyword evidence="4" id="KW-1185">Reference proteome</keyword>
<reference evidence="3" key="1">
    <citation type="submission" date="2021-02" db="EMBL/GenBank/DDBJ databases">
        <authorList>
            <person name="Nowell W R."/>
        </authorList>
    </citation>
    <scope>NUCLEOTIDE SEQUENCE</scope>
    <source>
        <strain evidence="3">Ploen Becks lab</strain>
    </source>
</reference>
<dbReference type="Gene3D" id="2.60.40.200">
    <property type="entry name" value="Superoxide dismutase, copper/zinc binding domain"/>
    <property type="match status" value="1"/>
</dbReference>
<comment type="caution">
    <text evidence="3">The sequence shown here is derived from an EMBL/GenBank/DDBJ whole genome shotgun (WGS) entry which is preliminary data.</text>
</comment>
<dbReference type="PANTHER" id="PTHR10003">
    <property type="entry name" value="SUPEROXIDE DISMUTASE CU-ZN -RELATED"/>
    <property type="match status" value="1"/>
</dbReference>
<dbReference type="SUPFAM" id="SSF49329">
    <property type="entry name" value="Cu,Zn superoxide dismutase-like"/>
    <property type="match status" value="1"/>
</dbReference>
<gene>
    <name evidence="3" type="ORF">OXX778_LOCUS1605</name>
</gene>
<dbReference type="Pfam" id="PF00080">
    <property type="entry name" value="Sod_Cu"/>
    <property type="match status" value="1"/>
</dbReference>
<dbReference type="PROSITE" id="PS00087">
    <property type="entry name" value="SOD_CU_ZN_1"/>
    <property type="match status" value="1"/>
</dbReference>
<dbReference type="EMBL" id="CAJNOC010000108">
    <property type="protein sequence ID" value="CAF0715646.1"/>
    <property type="molecule type" value="Genomic_DNA"/>
</dbReference>
<organism evidence="3 4">
    <name type="scientific">Brachionus calyciflorus</name>
    <dbReference type="NCBI Taxonomy" id="104777"/>
    <lineage>
        <taxon>Eukaryota</taxon>
        <taxon>Metazoa</taxon>
        <taxon>Spiralia</taxon>
        <taxon>Gnathifera</taxon>
        <taxon>Rotifera</taxon>
        <taxon>Eurotatoria</taxon>
        <taxon>Monogononta</taxon>
        <taxon>Pseudotrocha</taxon>
        <taxon>Ploima</taxon>
        <taxon>Brachionidae</taxon>
        <taxon>Brachionus</taxon>
    </lineage>
</organism>
<dbReference type="SUPFAM" id="SSF51182">
    <property type="entry name" value="RmlC-like cupins"/>
    <property type="match status" value="1"/>
</dbReference>
<dbReference type="InterPro" id="IPR018152">
    <property type="entry name" value="SOD_Cu/Zn_BS"/>
</dbReference>
<feature type="domain" description="Superoxide dismutase copper/zinc binding" evidence="2">
    <location>
        <begin position="657"/>
        <end position="796"/>
    </location>
</feature>
<evidence type="ECO:0000313" key="4">
    <source>
        <dbReference type="Proteomes" id="UP000663879"/>
    </source>
</evidence>
<dbReference type="GO" id="GO:0005507">
    <property type="term" value="F:copper ion binding"/>
    <property type="evidence" value="ECO:0007669"/>
    <property type="project" value="InterPro"/>
</dbReference>
<evidence type="ECO:0000259" key="2">
    <source>
        <dbReference type="Pfam" id="PF00080"/>
    </source>
</evidence>
<sequence>MSALLILSFLLIGKSLSLKCYECNNCTLQYDKTTHKEINCRPEETACAIEILSDNSYSKTCTRQEICEILAPPKTTTSASLTTRITTTTKTPVSSTTPYPLDIVCWFVLTESPCSENQTLNTFPHKCSNDKDCKNKGLGKKCCKFNELTYCTGEESFKNADCIIYEGNFTGNMLQLKNEEIINNLYFSSEFGYRSVKLNSHCKLKLCYDSKTCYNHIIGDYFRNKKPLPNFASCDCKINKFIYQWENYDQITNKIKLKRPGEATVIFNLNDAKLPDKFKIKLGDLSLKIQNNKEVEISYDDDGFKFGKIKSDKITFKNLKYLWVSFSKFYVKLGVDSVLESNILSHFEASNSETIKFLSEIDEIKLDDSISLKQKPKIGLKSFHKDPIPLVINIHNKNKDSKDLKSYAQLIHFPPRSQQIYFKLTSLAIDFTSEEIDSIAFSLNNKYCLINRYSKKNFLFSFVYDLISILKRDEVDDTDYFIIKIWPKGSRKQVNYEDHFGFIKVISGELSIELENKKIYEINPGDVAWYNSEYFKKVTLINSSRNQPTITIETTQTIPKVDFLFENVINLVKKEFNSKKCNRRNECLCYFEGQLKGSLIKQIRNMCETSKLDDRKFYTCDKSTQKLVLSTSKNGIKSQKIEKAIVNIKGIKDFKINGVILFDQITDNEIKLKGNITGLTPNSYHAIHIHEYGSIGNDCRDTGPHFNPYLNDNHGDVLDHEHHKHAGDLGNLKTNENGTSLIDLSEKAFNINQDNYFNVLYRSVVIHIGRDDLGRGNNSASRSNGNSGKRIACGVILPLN</sequence>
<dbReference type="InterPro" id="IPR024134">
    <property type="entry name" value="SOD_Cu/Zn_/chaperone"/>
</dbReference>
<keyword evidence="1" id="KW-0732">Signal</keyword>
<dbReference type="GO" id="GO:0006801">
    <property type="term" value="P:superoxide metabolic process"/>
    <property type="evidence" value="ECO:0007669"/>
    <property type="project" value="InterPro"/>
</dbReference>
<dbReference type="PROSITE" id="PS00332">
    <property type="entry name" value="SOD_CU_ZN_2"/>
    <property type="match status" value="1"/>
</dbReference>
<dbReference type="InterPro" id="IPR001424">
    <property type="entry name" value="SOD_Cu_Zn_dom"/>
</dbReference>
<protein>
    <recommendedName>
        <fullName evidence="2">Superoxide dismutase copper/zinc binding domain-containing protein</fullName>
    </recommendedName>
</protein>